<organism evidence="2 3">
    <name type="scientific">Mesorhizobium hungaricum</name>
    <dbReference type="NCBI Taxonomy" id="1566387"/>
    <lineage>
        <taxon>Bacteria</taxon>
        <taxon>Pseudomonadati</taxon>
        <taxon>Pseudomonadota</taxon>
        <taxon>Alphaproteobacteria</taxon>
        <taxon>Hyphomicrobiales</taxon>
        <taxon>Phyllobacteriaceae</taxon>
        <taxon>Mesorhizobium</taxon>
    </lineage>
</organism>
<evidence type="ECO:0000313" key="2">
    <source>
        <dbReference type="EMBL" id="OCX14481.1"/>
    </source>
</evidence>
<feature type="domain" description="VOC" evidence="1">
    <location>
        <begin position="2"/>
        <end position="111"/>
    </location>
</feature>
<dbReference type="RefSeq" id="WP_024926607.1">
    <property type="nucleotide sequence ID" value="NZ_MDEO01000035.1"/>
</dbReference>
<protein>
    <submittedName>
        <fullName evidence="2">Bleomycin resistance protein</fullName>
    </submittedName>
</protein>
<dbReference type="InterPro" id="IPR004360">
    <property type="entry name" value="Glyas_Fos-R_dOase_dom"/>
</dbReference>
<dbReference type="PROSITE" id="PS51819">
    <property type="entry name" value="VOC"/>
    <property type="match status" value="1"/>
</dbReference>
<keyword evidence="3" id="KW-1185">Reference proteome</keyword>
<dbReference type="EMBL" id="MDEO01000035">
    <property type="protein sequence ID" value="OCX14481.1"/>
    <property type="molecule type" value="Genomic_DNA"/>
</dbReference>
<dbReference type="STRING" id="1566387.QV13_18610"/>
<dbReference type="OrthoDB" id="9810880at2"/>
<proteinExistence type="predicted"/>
<dbReference type="Pfam" id="PF00903">
    <property type="entry name" value="Glyoxalase"/>
    <property type="match status" value="1"/>
</dbReference>
<dbReference type="CDD" id="cd06587">
    <property type="entry name" value="VOC"/>
    <property type="match status" value="1"/>
</dbReference>
<dbReference type="SUPFAM" id="SSF54593">
    <property type="entry name" value="Glyoxalase/Bleomycin resistance protein/Dihydroxybiphenyl dioxygenase"/>
    <property type="match status" value="1"/>
</dbReference>
<name>A0A1C2DI90_9HYPH</name>
<evidence type="ECO:0000313" key="3">
    <source>
        <dbReference type="Proteomes" id="UP000094412"/>
    </source>
</evidence>
<accession>A0A1C2DI90</accession>
<dbReference type="AlphaFoldDB" id="A0A1C2DI90"/>
<dbReference type="Proteomes" id="UP000094412">
    <property type="component" value="Unassembled WGS sequence"/>
</dbReference>
<dbReference type="InterPro" id="IPR037523">
    <property type="entry name" value="VOC_core"/>
</dbReference>
<reference evidence="2 3" key="1">
    <citation type="submission" date="2016-08" db="EMBL/GenBank/DDBJ databases">
        <title>Whole genome sequence of Mesorhizobium sp. strain UASWS1009 isolated from industrial sewage.</title>
        <authorList>
            <person name="Crovadore J."/>
            <person name="Calmin G."/>
            <person name="Chablais R."/>
            <person name="Cochard B."/>
            <person name="Lefort F."/>
        </authorList>
    </citation>
    <scope>NUCLEOTIDE SEQUENCE [LARGE SCALE GENOMIC DNA]</scope>
    <source>
        <strain evidence="2 3">UASWS1009</strain>
    </source>
</reference>
<sequence>MRLNQVTVTAPDLDAAWEFYRRLGLIPVVDSRPHYIRFLCPDGDSTFSVDQGERTGSGTTVYFEMDDLDAEVARFKSLGFAFTSGPRDQRWLWREAELFDPAGNRIVLYHAGKNRIDPPWRVRA</sequence>
<dbReference type="Gene3D" id="3.10.180.10">
    <property type="entry name" value="2,3-Dihydroxybiphenyl 1,2-Dioxygenase, domain 1"/>
    <property type="match status" value="1"/>
</dbReference>
<gene>
    <name evidence="2" type="ORF">QV13_18610</name>
</gene>
<comment type="caution">
    <text evidence="2">The sequence shown here is derived from an EMBL/GenBank/DDBJ whole genome shotgun (WGS) entry which is preliminary data.</text>
</comment>
<dbReference type="InterPro" id="IPR029068">
    <property type="entry name" value="Glyas_Bleomycin-R_OHBP_Dase"/>
</dbReference>
<evidence type="ECO:0000259" key="1">
    <source>
        <dbReference type="PROSITE" id="PS51819"/>
    </source>
</evidence>